<dbReference type="EMBL" id="KQ460500">
    <property type="protein sequence ID" value="KPJ14260.1"/>
    <property type="molecule type" value="Genomic_DNA"/>
</dbReference>
<reference evidence="2 3" key="1">
    <citation type="journal article" date="2015" name="Nat. Commun.">
        <title>Outbred genome sequencing and CRISPR/Cas9 gene editing in butterflies.</title>
        <authorList>
            <person name="Li X."/>
            <person name="Fan D."/>
            <person name="Zhang W."/>
            <person name="Liu G."/>
            <person name="Zhang L."/>
            <person name="Zhao L."/>
            <person name="Fang X."/>
            <person name="Chen L."/>
            <person name="Dong Y."/>
            <person name="Chen Y."/>
            <person name="Ding Y."/>
            <person name="Zhao R."/>
            <person name="Feng M."/>
            <person name="Zhu Y."/>
            <person name="Feng Y."/>
            <person name="Jiang X."/>
            <person name="Zhu D."/>
            <person name="Xiang H."/>
            <person name="Feng X."/>
            <person name="Li S."/>
            <person name="Wang J."/>
            <person name="Zhang G."/>
            <person name="Kronforst M.R."/>
            <person name="Wang W."/>
        </authorList>
    </citation>
    <scope>NUCLEOTIDE SEQUENCE [LARGE SCALE GENOMIC DNA]</scope>
    <source>
        <strain evidence="2">Ya'a_city_454_Pm</strain>
        <tissue evidence="2">Whole body</tissue>
    </source>
</reference>
<feature type="compositionally biased region" description="Polar residues" evidence="1">
    <location>
        <begin position="133"/>
        <end position="143"/>
    </location>
</feature>
<feature type="region of interest" description="Disordered" evidence="1">
    <location>
        <begin position="132"/>
        <end position="157"/>
    </location>
</feature>
<evidence type="ECO:0000256" key="1">
    <source>
        <dbReference type="SAM" id="MobiDB-lite"/>
    </source>
</evidence>
<dbReference type="AlphaFoldDB" id="A0A194RAF7"/>
<sequence>MGDSSDSEEFYDAEEFTPIKGSKRSSLCKNINVTDGGSPILKEKIPVVKPEELPQPTTHSTPAVEASVEDDRTSVKNWIFPRLCRVARGFRSCGAVCRPRKRTTECLTLRCPPTIPIHWNIPSTNFRDLVAPSASSREPSTISDDPLASDNRSQNGE</sequence>
<proteinExistence type="predicted"/>
<feature type="region of interest" description="Disordered" evidence="1">
    <location>
        <begin position="51"/>
        <end position="71"/>
    </location>
</feature>
<evidence type="ECO:0000313" key="2">
    <source>
        <dbReference type="EMBL" id="KPJ14260.1"/>
    </source>
</evidence>
<gene>
    <name evidence="2" type="ORF">RR48_07010</name>
</gene>
<protein>
    <submittedName>
        <fullName evidence="2">Uncharacterized protein</fullName>
    </submittedName>
</protein>
<dbReference type="Proteomes" id="UP000053240">
    <property type="component" value="Unassembled WGS sequence"/>
</dbReference>
<evidence type="ECO:0000313" key="3">
    <source>
        <dbReference type="Proteomes" id="UP000053240"/>
    </source>
</evidence>
<accession>A0A194RAF7</accession>
<keyword evidence="3" id="KW-1185">Reference proteome</keyword>
<name>A0A194RAF7_PAPMA</name>
<organism evidence="2 3">
    <name type="scientific">Papilio machaon</name>
    <name type="common">Old World swallowtail butterfly</name>
    <dbReference type="NCBI Taxonomy" id="76193"/>
    <lineage>
        <taxon>Eukaryota</taxon>
        <taxon>Metazoa</taxon>
        <taxon>Ecdysozoa</taxon>
        <taxon>Arthropoda</taxon>
        <taxon>Hexapoda</taxon>
        <taxon>Insecta</taxon>
        <taxon>Pterygota</taxon>
        <taxon>Neoptera</taxon>
        <taxon>Endopterygota</taxon>
        <taxon>Lepidoptera</taxon>
        <taxon>Glossata</taxon>
        <taxon>Ditrysia</taxon>
        <taxon>Papilionoidea</taxon>
        <taxon>Papilionidae</taxon>
        <taxon>Papilioninae</taxon>
        <taxon>Papilio</taxon>
    </lineage>
</organism>
<dbReference type="InParanoid" id="A0A194RAF7"/>